<dbReference type="PIRSF" id="PIRSF006066">
    <property type="entry name" value="HI0050"/>
    <property type="match status" value="1"/>
</dbReference>
<comment type="subcellular location">
    <subcellularLocation>
        <location evidence="1 7">Cell inner membrane</location>
        <topology evidence="1 7">Multi-pass membrane protein</topology>
    </subcellularLocation>
</comment>
<feature type="transmembrane region" description="Helical" evidence="7">
    <location>
        <begin position="175"/>
        <end position="202"/>
    </location>
</feature>
<keyword evidence="4 7" id="KW-0812">Transmembrane</keyword>
<dbReference type="PANTHER" id="PTHR33362">
    <property type="entry name" value="SIALIC ACID TRAP TRANSPORTER PERMEASE PROTEIN SIAT-RELATED"/>
    <property type="match status" value="1"/>
</dbReference>
<feature type="transmembrane region" description="Helical" evidence="7">
    <location>
        <begin position="223"/>
        <end position="242"/>
    </location>
</feature>
<feature type="domain" description="TRAP C4-dicarboxylate transport system permease DctM subunit" evidence="8">
    <location>
        <begin position="11"/>
        <end position="423"/>
    </location>
</feature>
<feature type="transmembrane region" description="Helical" evidence="7">
    <location>
        <begin position="400"/>
        <end position="428"/>
    </location>
</feature>
<keyword evidence="3 7" id="KW-0997">Cell inner membrane</keyword>
<comment type="caution">
    <text evidence="9">The sequence shown here is derived from an EMBL/GenBank/DDBJ whole genome shotgun (WGS) entry which is preliminary data.</text>
</comment>
<feature type="transmembrane region" description="Helical" evidence="7">
    <location>
        <begin position="311"/>
        <end position="333"/>
    </location>
</feature>
<gene>
    <name evidence="9" type="ORF">LLY24_02210</name>
</gene>
<evidence type="ECO:0000313" key="10">
    <source>
        <dbReference type="Proteomes" id="UP001165542"/>
    </source>
</evidence>
<evidence type="ECO:0000256" key="6">
    <source>
        <dbReference type="ARBA" id="ARBA00023136"/>
    </source>
</evidence>
<dbReference type="InterPro" id="IPR010656">
    <property type="entry name" value="DctM"/>
</dbReference>
<feature type="transmembrane region" description="Helical" evidence="7">
    <location>
        <begin position="107"/>
        <end position="128"/>
    </location>
</feature>
<protein>
    <recommendedName>
        <fullName evidence="7">TRAP transporter large permease protein</fullName>
    </recommendedName>
</protein>
<feature type="transmembrane region" description="Helical" evidence="7">
    <location>
        <begin position="365"/>
        <end position="388"/>
    </location>
</feature>
<keyword evidence="5 7" id="KW-1133">Transmembrane helix</keyword>
<keyword evidence="6 7" id="KW-0472">Membrane</keyword>
<feature type="transmembrane region" description="Helical" evidence="7">
    <location>
        <begin position="248"/>
        <end position="271"/>
    </location>
</feature>
<evidence type="ECO:0000256" key="7">
    <source>
        <dbReference type="RuleBase" id="RU369079"/>
    </source>
</evidence>
<comment type="subunit">
    <text evidence="7">The complex comprises the extracytoplasmic solute receptor protein and the two transmembrane proteins.</text>
</comment>
<dbReference type="InterPro" id="IPR004681">
    <property type="entry name" value="TRAP_DctM"/>
</dbReference>
<keyword evidence="2" id="KW-1003">Cell membrane</keyword>
<feature type="transmembrane region" description="Helical" evidence="7">
    <location>
        <begin position="283"/>
        <end position="305"/>
    </location>
</feature>
<dbReference type="Pfam" id="PF06808">
    <property type="entry name" value="DctM"/>
    <property type="match status" value="1"/>
</dbReference>
<evidence type="ECO:0000256" key="5">
    <source>
        <dbReference type="ARBA" id="ARBA00022989"/>
    </source>
</evidence>
<sequence>MIDITGALMGFALMLGLMIFGVHVAVAIFLASALGALVYLSPAMLGTFGTQLWAVMNDFLLTAIPLFILLGELLLRCGVTQRMYNGLSVLLGRLPGGLLHTNIGASGLFAAVSGSSVATAATIATVALPEFKQRGFNERLVLGSIAAGATLGILIPPSVNLIIYGALTGTSVGRLFAAGLIPGLLLVTLFMLAIAIICTLFPNLAGTLQDKSPLKVRLTSLQHLIPPLLVFGVVMGSIYLGWATPTEAAALGVLMALGLAVWNRALTMTMLHAAFLSTVRTTAMILLIIIAAFFLKFVVGVLGVPQALTRFVASMELSVLGFLLVLVVFYLILGCFIETLSMMVGTIPIVFPIVMFMGIDPVWFGIFLVLMMELALITPPIGMNLFVVQGVRRTGSVIDVYWGIIPFVAVLLFATALIITFPSIVTWLPYRLL</sequence>
<feature type="transmembrane region" description="Helical" evidence="7">
    <location>
        <begin position="52"/>
        <end position="71"/>
    </location>
</feature>
<dbReference type="PANTHER" id="PTHR33362:SF5">
    <property type="entry name" value="C4-DICARBOXYLATE TRAP TRANSPORTER LARGE PERMEASE PROTEIN DCTM"/>
    <property type="match status" value="1"/>
</dbReference>
<evidence type="ECO:0000259" key="8">
    <source>
        <dbReference type="Pfam" id="PF06808"/>
    </source>
</evidence>
<name>A0ABT2EBU5_9GAMM</name>
<comment type="function">
    <text evidence="7">Part of the tripartite ATP-independent periplasmic (TRAP) transport system.</text>
</comment>
<dbReference type="NCBIfam" id="TIGR00786">
    <property type="entry name" value="dctM"/>
    <property type="match status" value="1"/>
</dbReference>
<comment type="similarity">
    <text evidence="7">Belongs to the TRAP transporter large permease family.</text>
</comment>
<feature type="transmembrane region" description="Helical" evidence="7">
    <location>
        <begin position="140"/>
        <end position="163"/>
    </location>
</feature>
<evidence type="ECO:0000256" key="4">
    <source>
        <dbReference type="ARBA" id="ARBA00022692"/>
    </source>
</evidence>
<proteinExistence type="inferred from homology"/>
<evidence type="ECO:0000256" key="3">
    <source>
        <dbReference type="ARBA" id="ARBA00022519"/>
    </source>
</evidence>
<evidence type="ECO:0000256" key="2">
    <source>
        <dbReference type="ARBA" id="ARBA00022475"/>
    </source>
</evidence>
<keyword evidence="10" id="KW-1185">Reference proteome</keyword>
<evidence type="ECO:0000256" key="1">
    <source>
        <dbReference type="ARBA" id="ARBA00004429"/>
    </source>
</evidence>
<keyword evidence="7" id="KW-0813">Transport</keyword>
<dbReference type="EMBL" id="JAJISC010000001">
    <property type="protein sequence ID" value="MCS2608134.1"/>
    <property type="molecule type" value="Genomic_DNA"/>
</dbReference>
<dbReference type="RefSeq" id="WP_259034627.1">
    <property type="nucleotide sequence ID" value="NZ_JAJISC010000001.1"/>
</dbReference>
<feature type="transmembrane region" description="Helical" evidence="7">
    <location>
        <begin position="12"/>
        <end position="40"/>
    </location>
</feature>
<organism evidence="9 10">
    <name type="scientific">Halomonas dongshanensis</name>
    <dbReference type="NCBI Taxonomy" id="2890835"/>
    <lineage>
        <taxon>Bacteria</taxon>
        <taxon>Pseudomonadati</taxon>
        <taxon>Pseudomonadota</taxon>
        <taxon>Gammaproteobacteria</taxon>
        <taxon>Oceanospirillales</taxon>
        <taxon>Halomonadaceae</taxon>
        <taxon>Halomonas</taxon>
    </lineage>
</organism>
<accession>A0ABT2EBU5</accession>
<evidence type="ECO:0000313" key="9">
    <source>
        <dbReference type="EMBL" id="MCS2608134.1"/>
    </source>
</evidence>
<dbReference type="Proteomes" id="UP001165542">
    <property type="component" value="Unassembled WGS sequence"/>
</dbReference>
<reference evidence="9" key="1">
    <citation type="submission" date="2021-11" db="EMBL/GenBank/DDBJ databases">
        <title>Halomonas sp., isolated from a coastal aquaculture zone in Dongshan Bay.</title>
        <authorList>
            <person name="Lin W."/>
        </authorList>
    </citation>
    <scope>NUCLEOTIDE SEQUENCE</scope>
    <source>
        <strain evidence="9">Yzlin-01</strain>
    </source>
</reference>